<protein>
    <submittedName>
        <fullName evidence="3">Glycosyltransferase family 2 protein</fullName>
        <ecNumber evidence="3">2.4.-.-</ecNumber>
    </submittedName>
</protein>
<evidence type="ECO:0000259" key="2">
    <source>
        <dbReference type="Pfam" id="PF00535"/>
    </source>
</evidence>
<reference evidence="4" key="1">
    <citation type="journal article" date="2019" name="Int. J. Syst. Evol. Microbiol.">
        <title>The Global Catalogue of Microorganisms (GCM) 10K type strain sequencing project: providing services to taxonomists for standard genome sequencing and annotation.</title>
        <authorList>
            <consortium name="The Broad Institute Genomics Platform"/>
            <consortium name="The Broad Institute Genome Sequencing Center for Infectious Disease"/>
            <person name="Wu L."/>
            <person name="Ma J."/>
        </authorList>
    </citation>
    <scope>NUCLEOTIDE SEQUENCE [LARGE SCALE GENOMIC DNA]</scope>
    <source>
        <strain evidence="4">CECT 7131</strain>
    </source>
</reference>
<feature type="region of interest" description="Disordered" evidence="1">
    <location>
        <begin position="1"/>
        <end position="20"/>
    </location>
</feature>
<dbReference type="InterPro" id="IPR050834">
    <property type="entry name" value="Glycosyltransf_2"/>
</dbReference>
<feature type="domain" description="Glycosyltransferase 2-like" evidence="2">
    <location>
        <begin position="26"/>
        <end position="134"/>
    </location>
</feature>
<organism evidence="3 4">
    <name type="scientific">Paeniroseomonas aquatica</name>
    <dbReference type="NCBI Taxonomy" id="373043"/>
    <lineage>
        <taxon>Bacteria</taxon>
        <taxon>Pseudomonadati</taxon>
        <taxon>Pseudomonadota</taxon>
        <taxon>Alphaproteobacteria</taxon>
        <taxon>Acetobacterales</taxon>
        <taxon>Acetobacteraceae</taxon>
        <taxon>Paeniroseomonas</taxon>
    </lineage>
</organism>
<dbReference type="Pfam" id="PF00535">
    <property type="entry name" value="Glycos_transf_2"/>
    <property type="match status" value="1"/>
</dbReference>
<dbReference type="GO" id="GO:0016757">
    <property type="term" value="F:glycosyltransferase activity"/>
    <property type="evidence" value="ECO:0007669"/>
    <property type="project" value="UniProtKB-KW"/>
</dbReference>
<dbReference type="Gene3D" id="3.90.550.10">
    <property type="entry name" value="Spore Coat Polysaccharide Biosynthesis Protein SpsA, Chain A"/>
    <property type="match status" value="1"/>
</dbReference>
<dbReference type="PANTHER" id="PTHR43685">
    <property type="entry name" value="GLYCOSYLTRANSFERASE"/>
    <property type="match status" value="1"/>
</dbReference>
<keyword evidence="3" id="KW-0328">Glycosyltransferase</keyword>
<accession>A0ABT8A6M2</accession>
<comment type="caution">
    <text evidence="3">The sequence shown here is derived from an EMBL/GenBank/DDBJ whole genome shotgun (WGS) entry which is preliminary data.</text>
</comment>
<proteinExistence type="predicted"/>
<dbReference type="CDD" id="cd00761">
    <property type="entry name" value="Glyco_tranf_GTA_type"/>
    <property type="match status" value="1"/>
</dbReference>
<evidence type="ECO:0000256" key="1">
    <source>
        <dbReference type="SAM" id="MobiDB-lite"/>
    </source>
</evidence>
<keyword evidence="3" id="KW-0808">Transferase</keyword>
<sequence>MPADSLAVRPDQMDAGPTDTRGRSVTVCICTHERTGYLRTCLDSLRQQTVGLDGFTIVVVDSCSGPEAAAEIARLVAAMPNATLVRADILGISLARNAGARAATGDYVAYIDDDAQAAPDWVEQIMRVVAEAPARPAVLGGRALPIWEAPLPAWWPDKLIGVLTITEWEGRGEYRTKEVPEGLGPYGANFIVEREALLAMGGFLEDLGRRGNMLLSDEDVHLAWALQDSGRSTRHDARIVVHHCIQAQRLTPKWLLNRLYWQGASTVATRRLLGKPQQVWRELPRRLAVAVLFAPAALIPSRSSIALGLRWRLAYALGYCRMALWQPTEYAARS</sequence>
<dbReference type="EMBL" id="JAUFPN010000127">
    <property type="protein sequence ID" value="MDN3565066.1"/>
    <property type="molecule type" value="Genomic_DNA"/>
</dbReference>
<gene>
    <name evidence="3" type="ORF">QWZ14_11910</name>
</gene>
<name>A0ABT8A6M2_9PROT</name>
<keyword evidence="4" id="KW-1185">Reference proteome</keyword>
<dbReference type="InterPro" id="IPR001173">
    <property type="entry name" value="Glyco_trans_2-like"/>
</dbReference>
<evidence type="ECO:0000313" key="3">
    <source>
        <dbReference type="EMBL" id="MDN3565066.1"/>
    </source>
</evidence>
<dbReference type="PANTHER" id="PTHR43685:SF3">
    <property type="entry name" value="SLR2126 PROTEIN"/>
    <property type="match status" value="1"/>
</dbReference>
<evidence type="ECO:0000313" key="4">
    <source>
        <dbReference type="Proteomes" id="UP001529369"/>
    </source>
</evidence>
<dbReference type="SUPFAM" id="SSF53448">
    <property type="entry name" value="Nucleotide-diphospho-sugar transferases"/>
    <property type="match status" value="1"/>
</dbReference>
<dbReference type="EC" id="2.4.-.-" evidence="3"/>
<dbReference type="Proteomes" id="UP001529369">
    <property type="component" value="Unassembled WGS sequence"/>
</dbReference>
<dbReference type="InterPro" id="IPR029044">
    <property type="entry name" value="Nucleotide-diphossugar_trans"/>
</dbReference>